<reference evidence="2" key="1">
    <citation type="submission" date="2022-08" db="EMBL/GenBank/DDBJ databases">
        <title>Novel sulfate-reducing endosymbionts in the free-living metamonad Anaeramoeba.</title>
        <authorList>
            <person name="Jerlstrom-Hultqvist J."/>
            <person name="Cepicka I."/>
            <person name="Gallot-Lavallee L."/>
            <person name="Salas-Leiva D."/>
            <person name="Curtis B.A."/>
            <person name="Zahonova K."/>
            <person name="Pipaliya S."/>
            <person name="Dacks J."/>
            <person name="Roger A.J."/>
        </authorList>
    </citation>
    <scope>NUCLEOTIDE SEQUENCE</scope>
    <source>
        <strain evidence="2">Schooner1</strain>
    </source>
</reference>
<evidence type="ECO:0000256" key="1">
    <source>
        <dbReference type="SAM" id="Coils"/>
    </source>
</evidence>
<sequence length="460" mass="53277">MEQWKSLPGFNSLGDGGGWGKPQYYNTIRTNVIGQDLYVWGRGSSTFHFYKFDTKNQKWKSLPGIKTLGDEGGWGNPKYYSTIRTNVIGQDLYVWGRGYSAFHLYKFDTKSQEWIPLPGFDSLGDKEGWGDPKYYSTIQTNVIGQDLYVWGRGSSKFHLYVFDTKFQDWTSLPGINALSDKEGWDDPKYYSTIRTNVIGQDLYVWGRGCSTFHFYKFHTQAQEWIPLPGFSSLSDKGGWGDPKYYSTIRTNVIGQDLYVWGRGSSTFHFYKFDTQAQQWISLPGFSSLSDKGGWGKPKYYSTIKTNVIGQDLYVWGRGSSTFHFYKFDTKSQQWISLPGFNSLGDQGGWGDPKYYSTLRTNVIGQDLYVWGRGSSTFHFYSYKTKKNIIVPTEKFQNITKTNYISNLKNSISGLYHLINLLELETLEGKLELDEKRIKKLEEMYEIAQNQKEYLWELLRK</sequence>
<keyword evidence="1" id="KW-0175">Coiled coil</keyword>
<dbReference type="Proteomes" id="UP001150062">
    <property type="component" value="Unassembled WGS sequence"/>
</dbReference>
<comment type="caution">
    <text evidence="2">The sequence shown here is derived from an EMBL/GenBank/DDBJ whole genome shotgun (WGS) entry which is preliminary data.</text>
</comment>
<feature type="coiled-coil region" evidence="1">
    <location>
        <begin position="423"/>
        <end position="450"/>
    </location>
</feature>
<evidence type="ECO:0000313" key="2">
    <source>
        <dbReference type="EMBL" id="KAJ6241842.1"/>
    </source>
</evidence>
<organism evidence="2 3">
    <name type="scientific">Anaeramoeba flamelloides</name>
    <dbReference type="NCBI Taxonomy" id="1746091"/>
    <lineage>
        <taxon>Eukaryota</taxon>
        <taxon>Metamonada</taxon>
        <taxon>Anaeramoebidae</taxon>
        <taxon>Anaeramoeba</taxon>
    </lineage>
</organism>
<protein>
    <submittedName>
        <fullName evidence="2">Uncharacterized protein</fullName>
    </submittedName>
</protein>
<accession>A0ABQ8YB92</accession>
<proteinExistence type="predicted"/>
<keyword evidence="3" id="KW-1185">Reference proteome</keyword>
<evidence type="ECO:0000313" key="3">
    <source>
        <dbReference type="Proteomes" id="UP001150062"/>
    </source>
</evidence>
<gene>
    <name evidence="2" type="ORF">M0813_00548</name>
</gene>
<dbReference type="EMBL" id="JAOAOG010000191">
    <property type="protein sequence ID" value="KAJ6241842.1"/>
    <property type="molecule type" value="Genomic_DNA"/>
</dbReference>
<dbReference type="InterPro" id="IPR015915">
    <property type="entry name" value="Kelch-typ_b-propeller"/>
</dbReference>
<dbReference type="SUPFAM" id="SSF117281">
    <property type="entry name" value="Kelch motif"/>
    <property type="match status" value="1"/>
</dbReference>
<name>A0ABQ8YB92_9EUKA</name>